<dbReference type="Pfam" id="PF16481">
    <property type="entry name" value="DUF5058"/>
    <property type="match status" value="1"/>
</dbReference>
<gene>
    <name evidence="2" type="ORF">AVL61_12870</name>
</gene>
<evidence type="ECO:0000313" key="2">
    <source>
        <dbReference type="EMBL" id="KUG61293.1"/>
    </source>
</evidence>
<organism evidence="2 3">
    <name type="scientific">Kocuria rosea subsp. polaris</name>
    <dbReference type="NCBI Taxonomy" id="136273"/>
    <lineage>
        <taxon>Bacteria</taxon>
        <taxon>Bacillati</taxon>
        <taxon>Actinomycetota</taxon>
        <taxon>Actinomycetes</taxon>
        <taxon>Micrococcales</taxon>
        <taxon>Micrococcaceae</taxon>
        <taxon>Kocuria</taxon>
    </lineage>
</organism>
<dbReference type="EMBL" id="LQBK01000005">
    <property type="protein sequence ID" value="KUG61293.1"/>
    <property type="molecule type" value="Genomic_DNA"/>
</dbReference>
<dbReference type="RefSeq" id="WP_058873326.1">
    <property type="nucleotide sequence ID" value="NZ_LQBK01000005.1"/>
</dbReference>
<keyword evidence="1" id="KW-0812">Transmembrane</keyword>
<proteinExistence type="predicted"/>
<name>A0A0W8IMV7_KOCRO</name>
<comment type="caution">
    <text evidence="2">The sequence shown here is derived from an EMBL/GenBank/DDBJ whole genome shotgun (WGS) entry which is preliminary data.</text>
</comment>
<feature type="transmembrane region" description="Helical" evidence="1">
    <location>
        <begin position="63"/>
        <end position="88"/>
    </location>
</feature>
<dbReference type="eggNOG" id="ENOG502ZA1I">
    <property type="taxonomic scope" value="Bacteria"/>
</dbReference>
<dbReference type="OrthoDB" id="86868at2"/>
<feature type="transmembrane region" description="Helical" evidence="1">
    <location>
        <begin position="168"/>
        <end position="188"/>
    </location>
</feature>
<evidence type="ECO:0000256" key="1">
    <source>
        <dbReference type="SAM" id="Phobius"/>
    </source>
</evidence>
<dbReference type="InterPro" id="IPR032479">
    <property type="entry name" value="DUF5058"/>
</dbReference>
<protein>
    <recommendedName>
        <fullName evidence="4">DUF5058 domain-containing protein</fullName>
    </recommendedName>
</protein>
<evidence type="ECO:0008006" key="4">
    <source>
        <dbReference type="Google" id="ProtNLM"/>
    </source>
</evidence>
<feature type="transmembrane region" description="Helical" evidence="1">
    <location>
        <begin position="226"/>
        <end position="248"/>
    </location>
</feature>
<feature type="transmembrane region" description="Helical" evidence="1">
    <location>
        <begin position="194"/>
        <end position="214"/>
    </location>
</feature>
<dbReference type="STRING" id="136273.GY22_04540"/>
<keyword evidence="1" id="KW-1133">Transmembrane helix</keyword>
<dbReference type="Proteomes" id="UP000053512">
    <property type="component" value="Unassembled WGS sequence"/>
</dbReference>
<evidence type="ECO:0000313" key="3">
    <source>
        <dbReference type="Proteomes" id="UP000053512"/>
    </source>
</evidence>
<accession>A0A0W8IMV7</accession>
<dbReference type="AlphaFoldDB" id="A0A0W8IMV7"/>
<feature type="transmembrane region" description="Helical" evidence="1">
    <location>
        <begin position="20"/>
        <end position="42"/>
    </location>
</feature>
<keyword evidence="1" id="KW-0472">Membrane</keyword>
<reference evidence="3" key="1">
    <citation type="submission" date="2015-12" db="EMBL/GenBank/DDBJ databases">
        <authorList>
            <person name="Nair G.R."/>
            <person name="Kaur G."/>
            <person name="Mayilraj S."/>
        </authorList>
    </citation>
    <scope>NUCLEOTIDE SEQUENCE [LARGE SCALE GENOMIC DNA]</scope>
    <source>
        <strain evidence="3">CD08_4</strain>
    </source>
</reference>
<feature type="transmembrane region" description="Helical" evidence="1">
    <location>
        <begin position="130"/>
        <end position="156"/>
    </location>
</feature>
<sequence length="251" mass="25467">MKLRTVVDGASTDILSVANLPVLWICALGVFAVIVVQTLIYVRAARTAAPAAGVSPAELRTSFRAGAVSAVGPSLAVALVAVALLTVFGTPAVLVRIGLIGSVSFETGAASIAAGSMGADLGGPTYTQGVFAVAFMAMSLGGAMWMLATLILTPLLKRGDVSLRKVNPAVMTVVPGAALLAAFFALGLGELPKSGNHVVAFVASAATMAAFLGIAKVLRRQWIREWALGIAILTALVVTYFTVGAGVFPSA</sequence>